<dbReference type="GO" id="GO:0102007">
    <property type="term" value="F:acyl-L-homoserine-lactone lactonohydrolase activity"/>
    <property type="evidence" value="ECO:0007669"/>
    <property type="project" value="UniProtKB-EC"/>
</dbReference>
<feature type="domain" description="Metallo-beta-lactamase" evidence="8">
    <location>
        <begin position="33"/>
        <end position="246"/>
    </location>
</feature>
<dbReference type="PANTHER" id="PTHR42978:SF2">
    <property type="entry name" value="102 KBASES UNSTABLE REGION: FROM 1 TO 119443"/>
    <property type="match status" value="1"/>
</dbReference>
<dbReference type="Gene3D" id="3.60.15.10">
    <property type="entry name" value="Ribonuclease Z/Hydroxyacylglutathione hydrolase-like"/>
    <property type="match status" value="1"/>
</dbReference>
<keyword evidence="6 9" id="KW-0378">Hydrolase</keyword>
<keyword evidence="5" id="KW-0479">Metal-binding</keyword>
<dbReference type="NCBIfam" id="NF045700">
    <property type="entry name" value="AHLLactAttM"/>
    <property type="match status" value="1"/>
</dbReference>
<dbReference type="Pfam" id="PF00753">
    <property type="entry name" value="Lactamase_B"/>
    <property type="match status" value="1"/>
</dbReference>
<evidence type="ECO:0000256" key="5">
    <source>
        <dbReference type="ARBA" id="ARBA00022723"/>
    </source>
</evidence>
<comment type="cofactor">
    <cofactor evidence="2">
        <name>Zn(2+)</name>
        <dbReference type="ChEBI" id="CHEBI:29105"/>
    </cofactor>
</comment>
<evidence type="ECO:0000256" key="6">
    <source>
        <dbReference type="ARBA" id="ARBA00022801"/>
    </source>
</evidence>
<sequence length="262" mass="29892">MTDIRLYLFQTGHIRQQEVDIKMGASQDEFITPIPWFLITHPKGNIIIDGGTPVEAAIDPHKHWGTVAERYFPLMKEEDGCLNRFVEAGFDPKSVRYVLHSHLHIDHTGALGHFPNATYIVQRREYEFAYAPDWFSRGAYVKADFDRPGLKWHFLEGQDHDGFDLYGDGTVKFYFTPGHSPGHQSFLLNLPNSGAYVLTIDAAYTMDHWNEKCLPGSMTSAIEVARSVQKLRMIADVNDATIITGHDPDMWPTLKKFPEYYG</sequence>
<evidence type="ECO:0000313" key="9">
    <source>
        <dbReference type="EMBL" id="NEI73673.1"/>
    </source>
</evidence>
<evidence type="ECO:0000256" key="1">
    <source>
        <dbReference type="ARBA" id="ARBA00000450"/>
    </source>
</evidence>
<evidence type="ECO:0000256" key="4">
    <source>
        <dbReference type="ARBA" id="ARBA00013131"/>
    </source>
</evidence>
<dbReference type="GO" id="GO:0046872">
    <property type="term" value="F:metal ion binding"/>
    <property type="evidence" value="ECO:0007669"/>
    <property type="project" value="UniProtKB-KW"/>
</dbReference>
<evidence type="ECO:0000256" key="2">
    <source>
        <dbReference type="ARBA" id="ARBA00001947"/>
    </source>
</evidence>
<comment type="catalytic activity">
    <reaction evidence="1">
        <text>an N-acyl-L-homoserine lactone + H2O = an N-acyl-L-homoserine + H(+)</text>
        <dbReference type="Rhea" id="RHEA:22576"/>
        <dbReference type="ChEBI" id="CHEBI:15377"/>
        <dbReference type="ChEBI" id="CHEBI:15378"/>
        <dbReference type="ChEBI" id="CHEBI:55474"/>
        <dbReference type="ChEBI" id="CHEBI:58921"/>
        <dbReference type="EC" id="3.1.1.81"/>
    </reaction>
</comment>
<dbReference type="Proteomes" id="UP000483035">
    <property type="component" value="Unassembled WGS sequence"/>
</dbReference>
<dbReference type="InterPro" id="IPR036866">
    <property type="entry name" value="RibonucZ/Hydroxyglut_hydro"/>
</dbReference>
<organism evidence="9 10">
    <name type="scientific">Rhizobium lusitanum</name>
    <dbReference type="NCBI Taxonomy" id="293958"/>
    <lineage>
        <taxon>Bacteria</taxon>
        <taxon>Pseudomonadati</taxon>
        <taxon>Pseudomonadota</taxon>
        <taxon>Alphaproteobacteria</taxon>
        <taxon>Hyphomicrobiales</taxon>
        <taxon>Rhizobiaceae</taxon>
        <taxon>Rhizobium/Agrobacterium group</taxon>
        <taxon>Rhizobium</taxon>
    </lineage>
</organism>
<dbReference type="SMART" id="SM00849">
    <property type="entry name" value="Lactamase_B"/>
    <property type="match status" value="1"/>
</dbReference>
<dbReference type="InterPro" id="IPR054889">
    <property type="entry name" value="AHLLactAttM"/>
</dbReference>
<accession>A0A6L9UCR2</accession>
<dbReference type="EMBL" id="WUEY01000020">
    <property type="protein sequence ID" value="NEI73673.1"/>
    <property type="molecule type" value="Genomic_DNA"/>
</dbReference>
<gene>
    <name evidence="9" type="ORF">GR212_29400</name>
</gene>
<keyword evidence="7" id="KW-0862">Zinc</keyword>
<protein>
    <recommendedName>
        <fullName evidence="4">quorum-quenching N-acyl-homoserine lactonase</fullName>
        <ecNumber evidence="4">3.1.1.81</ecNumber>
    </recommendedName>
</protein>
<comment type="caution">
    <text evidence="9">The sequence shown here is derived from an EMBL/GenBank/DDBJ whole genome shotgun (WGS) entry which is preliminary data.</text>
</comment>
<dbReference type="RefSeq" id="WP_163992215.1">
    <property type="nucleotide sequence ID" value="NZ_WUEY01000020.1"/>
</dbReference>
<reference evidence="9 10" key="1">
    <citation type="submission" date="2019-12" db="EMBL/GenBank/DDBJ databases">
        <title>Rhizobium genotypes associated with high levels of biological nitrogen fixation by grain legumes in a temperate-maritime cropping system.</title>
        <authorList>
            <person name="Maluk M."/>
            <person name="Francesc Ferrando Molina F."/>
            <person name="Lopez Del Egido L."/>
            <person name="Lafos M."/>
            <person name="Langarica-Fuentes A."/>
            <person name="Gebre Yohannes G."/>
            <person name="Young M.W."/>
            <person name="Martin P."/>
            <person name="Gantlett R."/>
            <person name="Kenicer G."/>
            <person name="Hawes C."/>
            <person name="Begg G.S."/>
            <person name="Quilliam R.S."/>
            <person name="Squire G.R."/>
            <person name="Poole P.S."/>
            <person name="Young P.W."/>
            <person name="Iannetta P.M."/>
            <person name="James E.K."/>
        </authorList>
    </citation>
    <scope>NUCLEOTIDE SEQUENCE [LARGE SCALE GENOMIC DNA]</scope>
    <source>
        <strain evidence="9 10">JHI1118</strain>
    </source>
</reference>
<evidence type="ECO:0000256" key="7">
    <source>
        <dbReference type="ARBA" id="ARBA00022833"/>
    </source>
</evidence>
<evidence type="ECO:0000313" key="10">
    <source>
        <dbReference type="Proteomes" id="UP000483035"/>
    </source>
</evidence>
<name>A0A6L9UCR2_9HYPH</name>
<evidence type="ECO:0000259" key="8">
    <source>
        <dbReference type="SMART" id="SM00849"/>
    </source>
</evidence>
<dbReference type="InterPro" id="IPR051013">
    <property type="entry name" value="MBL_superfamily_lactonases"/>
</dbReference>
<dbReference type="InterPro" id="IPR001279">
    <property type="entry name" value="Metallo-B-lactamas"/>
</dbReference>
<dbReference type="PANTHER" id="PTHR42978">
    <property type="entry name" value="QUORUM-QUENCHING LACTONASE YTNP-RELATED-RELATED"/>
    <property type="match status" value="1"/>
</dbReference>
<dbReference type="AlphaFoldDB" id="A0A6L9UCR2"/>
<dbReference type="SUPFAM" id="SSF56281">
    <property type="entry name" value="Metallo-hydrolase/oxidoreductase"/>
    <property type="match status" value="1"/>
</dbReference>
<evidence type="ECO:0000256" key="3">
    <source>
        <dbReference type="ARBA" id="ARBA00007749"/>
    </source>
</evidence>
<dbReference type="EC" id="3.1.1.81" evidence="4"/>
<comment type="similarity">
    <text evidence="3">Belongs to the metallo-beta-lactamase superfamily.</text>
</comment>
<proteinExistence type="inferred from homology"/>
<dbReference type="CDD" id="cd07729">
    <property type="entry name" value="AHL_lactonase_MBL-fold"/>
    <property type="match status" value="1"/>
</dbReference>